<feature type="binding site" description="axial binding residue" evidence="2">
    <location>
        <position position="439"/>
    </location>
    <ligand>
        <name>heme</name>
        <dbReference type="ChEBI" id="CHEBI:30413"/>
    </ligand>
    <ligandPart>
        <name>Fe</name>
        <dbReference type="ChEBI" id="CHEBI:18248"/>
    </ligandPart>
</feature>
<dbReference type="InterPro" id="IPR036396">
    <property type="entry name" value="Cyt_P450_sf"/>
</dbReference>
<dbReference type="AlphaFoldDB" id="A0A9W9HFX8"/>
<accession>A0A9W9HFX8</accession>
<keyword evidence="4" id="KW-1185">Reference proteome</keyword>
<dbReference type="Gene3D" id="1.10.630.10">
    <property type="entry name" value="Cytochrome P450"/>
    <property type="match status" value="1"/>
</dbReference>
<comment type="similarity">
    <text evidence="1">Belongs to the cytochrome P450 family.</text>
</comment>
<reference evidence="3" key="1">
    <citation type="submission" date="2022-11" db="EMBL/GenBank/DDBJ databases">
        <authorList>
            <person name="Petersen C."/>
        </authorList>
    </citation>
    <scope>NUCLEOTIDE SEQUENCE</scope>
    <source>
        <strain evidence="3">IBT 22155</strain>
    </source>
</reference>
<dbReference type="InterPro" id="IPR002401">
    <property type="entry name" value="Cyt_P450_E_grp-I"/>
</dbReference>
<proteinExistence type="inferred from homology"/>
<comment type="cofactor">
    <cofactor evidence="2">
        <name>heme</name>
        <dbReference type="ChEBI" id="CHEBI:30413"/>
    </cofactor>
</comment>
<dbReference type="GO" id="GO:0004497">
    <property type="term" value="F:monooxygenase activity"/>
    <property type="evidence" value="ECO:0007669"/>
    <property type="project" value="InterPro"/>
</dbReference>
<comment type="caution">
    <text evidence="3">The sequence shown here is derived from an EMBL/GenBank/DDBJ whole genome shotgun (WGS) entry which is preliminary data.</text>
</comment>
<reference evidence="3" key="2">
    <citation type="journal article" date="2023" name="IMA Fungus">
        <title>Comparative genomic study of the Penicillium genus elucidates a diverse pangenome and 15 lateral gene transfer events.</title>
        <authorList>
            <person name="Petersen C."/>
            <person name="Sorensen T."/>
            <person name="Nielsen M.R."/>
            <person name="Sondergaard T.E."/>
            <person name="Sorensen J.L."/>
            <person name="Fitzpatrick D.A."/>
            <person name="Frisvad J.C."/>
            <person name="Nielsen K.L."/>
        </authorList>
    </citation>
    <scope>NUCLEOTIDE SEQUENCE</scope>
    <source>
        <strain evidence="3">IBT 22155</strain>
    </source>
</reference>
<dbReference type="PRINTS" id="PR00385">
    <property type="entry name" value="P450"/>
</dbReference>
<evidence type="ECO:0000313" key="4">
    <source>
        <dbReference type="Proteomes" id="UP001149079"/>
    </source>
</evidence>
<protein>
    <submittedName>
        <fullName evidence="3">Cytochrome P450</fullName>
    </submittedName>
</protein>
<dbReference type="OrthoDB" id="3171356at2759"/>
<evidence type="ECO:0000313" key="3">
    <source>
        <dbReference type="EMBL" id="KAJ5146152.1"/>
    </source>
</evidence>
<dbReference type="PANTHER" id="PTHR24305:SF166">
    <property type="entry name" value="CYTOCHROME P450 12A4, MITOCHONDRIAL-RELATED"/>
    <property type="match status" value="1"/>
</dbReference>
<dbReference type="Proteomes" id="UP001149079">
    <property type="component" value="Unassembled WGS sequence"/>
</dbReference>
<dbReference type="GO" id="GO:0005506">
    <property type="term" value="F:iron ion binding"/>
    <property type="evidence" value="ECO:0007669"/>
    <property type="project" value="InterPro"/>
</dbReference>
<evidence type="ECO:0000256" key="2">
    <source>
        <dbReference type="PIRSR" id="PIRSR602401-1"/>
    </source>
</evidence>
<dbReference type="PRINTS" id="PR00463">
    <property type="entry name" value="EP450I"/>
</dbReference>
<dbReference type="GO" id="GO:0020037">
    <property type="term" value="F:heme binding"/>
    <property type="evidence" value="ECO:0007669"/>
    <property type="project" value="InterPro"/>
</dbReference>
<dbReference type="InterPro" id="IPR001128">
    <property type="entry name" value="Cyt_P450"/>
</dbReference>
<dbReference type="GO" id="GO:0016705">
    <property type="term" value="F:oxidoreductase activity, acting on paired donors, with incorporation or reduction of molecular oxygen"/>
    <property type="evidence" value="ECO:0007669"/>
    <property type="project" value="InterPro"/>
</dbReference>
<dbReference type="PANTHER" id="PTHR24305">
    <property type="entry name" value="CYTOCHROME P450"/>
    <property type="match status" value="1"/>
</dbReference>
<sequence>MTSFIVLLTLAVGALLAFWRVYLSPWASFPGPKLGALTSWYAWYWQVYKKGQLTSHLEDLHEVYGPVVRYGPKHIHFNDPALYKEIYRWNPTYGKDPAFYGTPRYCSSFRETSIEKHATRRQVLSRMFSPTAVRQRMPIIAQHCDKMLQKLSGLTQAGYTKVNVFNLSRSVAADVLSAYISGATFGCMDDDEKGFDGGFVRAIQHTSDTYFDDRNPFLVRWRSIKQRFSGHPPVMDETLNELIFSDGLVEDYLARRESLAESEDQSVFSILLRSGVTKNFNPLSKPELIAEGRSLLAAGVNTVGFTLSATLYYIARDKNVQLNLQTELDVYQTGIAGDGPKQFADLPYLAACIKEGYRLSGTVKCSLPRVAGKQGARVGDYFVPEGTVFGMGSGACHLSPGVFEKPLEFMPMRWINNDPGKIQAMNANLHPYSRGPRECLGKELAHAVICVIIAGLLQKNTLAIPGTAKEIDRISTFETLPREGRIDLLIRPR</sequence>
<dbReference type="RefSeq" id="XP_056526626.1">
    <property type="nucleotide sequence ID" value="XM_056661460.1"/>
</dbReference>
<name>A0A9W9HFX8_9EURO</name>
<dbReference type="GO" id="GO:0043386">
    <property type="term" value="P:mycotoxin biosynthetic process"/>
    <property type="evidence" value="ECO:0007669"/>
    <property type="project" value="UniProtKB-ARBA"/>
</dbReference>
<dbReference type="Pfam" id="PF00067">
    <property type="entry name" value="p450"/>
    <property type="match status" value="1"/>
</dbReference>
<keyword evidence="2" id="KW-0408">Iron</keyword>
<keyword evidence="2" id="KW-0349">Heme</keyword>
<organism evidence="3 4">
    <name type="scientific">Penicillium bovifimosum</name>
    <dbReference type="NCBI Taxonomy" id="126998"/>
    <lineage>
        <taxon>Eukaryota</taxon>
        <taxon>Fungi</taxon>
        <taxon>Dikarya</taxon>
        <taxon>Ascomycota</taxon>
        <taxon>Pezizomycotina</taxon>
        <taxon>Eurotiomycetes</taxon>
        <taxon>Eurotiomycetidae</taxon>
        <taxon>Eurotiales</taxon>
        <taxon>Aspergillaceae</taxon>
        <taxon>Penicillium</taxon>
    </lineage>
</organism>
<dbReference type="GeneID" id="81400630"/>
<dbReference type="SUPFAM" id="SSF48264">
    <property type="entry name" value="Cytochrome P450"/>
    <property type="match status" value="1"/>
</dbReference>
<dbReference type="InterPro" id="IPR050121">
    <property type="entry name" value="Cytochrome_P450_monoxygenase"/>
</dbReference>
<gene>
    <name evidence="3" type="ORF">N7515_000716</name>
</gene>
<dbReference type="EMBL" id="JAPQKL010000001">
    <property type="protein sequence ID" value="KAJ5146152.1"/>
    <property type="molecule type" value="Genomic_DNA"/>
</dbReference>
<keyword evidence="2" id="KW-0479">Metal-binding</keyword>
<evidence type="ECO:0000256" key="1">
    <source>
        <dbReference type="ARBA" id="ARBA00010617"/>
    </source>
</evidence>